<dbReference type="InterPro" id="IPR053134">
    <property type="entry name" value="RNA-dir_DNA_polymerase"/>
</dbReference>
<evidence type="ECO:0000259" key="8">
    <source>
        <dbReference type="PROSITE" id="PS50878"/>
    </source>
</evidence>
<keyword evidence="4" id="KW-0540">Nuclease</keyword>
<keyword evidence="7" id="KW-0695">RNA-directed DNA polymerase</keyword>
<dbReference type="Gene3D" id="2.40.70.10">
    <property type="entry name" value="Acid Proteases"/>
    <property type="match status" value="1"/>
</dbReference>
<evidence type="ECO:0000256" key="6">
    <source>
        <dbReference type="ARBA" id="ARBA00022801"/>
    </source>
</evidence>
<reference evidence="10" key="1">
    <citation type="journal article" date="2005" name="Nature">
        <title>The map-based sequence of the rice genome.</title>
        <authorList>
            <consortium name="International rice genome sequencing project (IRGSP)"/>
            <person name="Matsumoto T."/>
            <person name="Wu J."/>
            <person name="Kanamori H."/>
            <person name="Katayose Y."/>
            <person name="Fujisawa M."/>
            <person name="Namiki N."/>
            <person name="Mizuno H."/>
            <person name="Yamamoto K."/>
            <person name="Antonio B.A."/>
            <person name="Baba T."/>
            <person name="Sakata K."/>
            <person name="Nagamura Y."/>
            <person name="Aoki H."/>
            <person name="Arikawa K."/>
            <person name="Arita K."/>
            <person name="Bito T."/>
            <person name="Chiden Y."/>
            <person name="Fujitsuka N."/>
            <person name="Fukunaka R."/>
            <person name="Hamada M."/>
            <person name="Harada C."/>
            <person name="Hayashi A."/>
            <person name="Hijishita S."/>
            <person name="Honda M."/>
            <person name="Hosokawa S."/>
            <person name="Ichikawa Y."/>
            <person name="Idonuma A."/>
            <person name="Iijima M."/>
            <person name="Ikeda M."/>
            <person name="Ikeno M."/>
            <person name="Ito K."/>
            <person name="Ito S."/>
            <person name="Ito T."/>
            <person name="Ito Y."/>
            <person name="Ito Y."/>
            <person name="Iwabuchi A."/>
            <person name="Kamiya K."/>
            <person name="Karasawa W."/>
            <person name="Kurita K."/>
            <person name="Katagiri S."/>
            <person name="Kikuta A."/>
            <person name="Kobayashi H."/>
            <person name="Kobayashi N."/>
            <person name="Machita K."/>
            <person name="Maehara T."/>
            <person name="Masukawa M."/>
            <person name="Mizubayashi T."/>
            <person name="Mukai Y."/>
            <person name="Nagasaki H."/>
            <person name="Nagata Y."/>
            <person name="Naito S."/>
            <person name="Nakashima M."/>
            <person name="Nakama Y."/>
            <person name="Nakamichi Y."/>
            <person name="Nakamura M."/>
            <person name="Meguro A."/>
            <person name="Negishi M."/>
            <person name="Ohta I."/>
            <person name="Ohta T."/>
            <person name="Okamoto M."/>
            <person name="Ono N."/>
            <person name="Saji S."/>
            <person name="Sakaguchi M."/>
            <person name="Sakai K."/>
            <person name="Shibata M."/>
            <person name="Shimokawa T."/>
            <person name="Song J."/>
            <person name="Takazaki Y."/>
            <person name="Terasawa K."/>
            <person name="Tsugane M."/>
            <person name="Tsuji K."/>
            <person name="Ueda S."/>
            <person name="Waki K."/>
            <person name="Yamagata H."/>
            <person name="Yamamoto M."/>
            <person name="Yamamoto S."/>
            <person name="Yamane H."/>
            <person name="Yoshiki S."/>
            <person name="Yoshihara R."/>
            <person name="Yukawa K."/>
            <person name="Zhong H."/>
            <person name="Yano M."/>
            <person name="Yuan Q."/>
            <person name="Ouyang S."/>
            <person name="Liu J."/>
            <person name="Jones K.M."/>
            <person name="Gansberger K."/>
            <person name="Moffat K."/>
            <person name="Hill J."/>
            <person name="Bera J."/>
            <person name="Fadrosh D."/>
            <person name="Jin S."/>
            <person name="Johri S."/>
            <person name="Kim M."/>
            <person name="Overton L."/>
            <person name="Reardon M."/>
            <person name="Tsitrin T."/>
            <person name="Vuong H."/>
            <person name="Weaver B."/>
            <person name="Ciecko A."/>
            <person name="Tallon L."/>
            <person name="Jackson J."/>
            <person name="Pai G."/>
            <person name="Aken S.V."/>
            <person name="Utterback T."/>
            <person name="Reidmuller S."/>
            <person name="Feldblyum T."/>
            <person name="Hsiao J."/>
            <person name="Zismann V."/>
            <person name="Iobst S."/>
            <person name="de Vazeille A.R."/>
            <person name="Buell C.R."/>
            <person name="Ying K."/>
            <person name="Li Y."/>
            <person name="Lu T."/>
            <person name="Huang Y."/>
            <person name="Zhao Q."/>
            <person name="Feng Q."/>
            <person name="Zhang L."/>
            <person name="Zhu J."/>
            <person name="Weng Q."/>
            <person name="Mu J."/>
            <person name="Lu Y."/>
            <person name="Fan D."/>
            <person name="Liu Y."/>
            <person name="Guan J."/>
            <person name="Zhang Y."/>
            <person name="Yu S."/>
            <person name="Liu X."/>
            <person name="Zhang Y."/>
            <person name="Hong G."/>
            <person name="Han B."/>
            <person name="Choisne N."/>
            <person name="Demange N."/>
            <person name="Orjeda G."/>
            <person name="Samain S."/>
            <person name="Cattolico L."/>
            <person name="Pelletier E."/>
            <person name="Couloux A."/>
            <person name="Segurens B."/>
            <person name="Wincker P."/>
            <person name="D'Hont A."/>
            <person name="Scarpelli C."/>
            <person name="Weissenbach J."/>
            <person name="Salanoubat M."/>
            <person name="Quetier F."/>
            <person name="Yu Y."/>
            <person name="Kim H.R."/>
            <person name="Rambo T."/>
            <person name="Currie J."/>
            <person name="Collura K."/>
            <person name="Luo M."/>
            <person name="Yang T."/>
            <person name="Ammiraju J.S.S."/>
            <person name="Engler F."/>
            <person name="Soderlund C."/>
            <person name="Wing R.A."/>
            <person name="Palmer L.E."/>
            <person name="de la Bastide M."/>
            <person name="Spiegel L."/>
            <person name="Nascimento L."/>
            <person name="Zutavern T."/>
            <person name="O'Shaughnessy A."/>
            <person name="Dike S."/>
            <person name="Dedhia N."/>
            <person name="Preston R."/>
            <person name="Balija V."/>
            <person name="McCombie W.R."/>
            <person name="Chow T."/>
            <person name="Chen H."/>
            <person name="Chung M."/>
            <person name="Chen C."/>
            <person name="Shaw J."/>
            <person name="Wu H."/>
            <person name="Hsiao K."/>
            <person name="Chao Y."/>
            <person name="Chu M."/>
            <person name="Cheng C."/>
            <person name="Hour A."/>
            <person name="Lee P."/>
            <person name="Lin S."/>
            <person name="Lin Y."/>
            <person name="Liou J."/>
            <person name="Liu S."/>
            <person name="Hsing Y."/>
            <person name="Raghuvanshi S."/>
            <person name="Mohanty A."/>
            <person name="Bharti A.K."/>
            <person name="Gaur A."/>
            <person name="Gupta V."/>
            <person name="Kumar D."/>
            <person name="Ravi V."/>
            <person name="Vij S."/>
            <person name="Kapur A."/>
            <person name="Khurana P."/>
            <person name="Khurana P."/>
            <person name="Khurana J.P."/>
            <person name="Tyagi A.K."/>
            <person name="Gaikwad K."/>
            <person name="Singh A."/>
            <person name="Dalal V."/>
            <person name="Srivastava S."/>
            <person name="Dixit A."/>
            <person name="Pal A.K."/>
            <person name="Ghazi I.A."/>
            <person name="Yadav M."/>
            <person name="Pandit A."/>
            <person name="Bhargava A."/>
            <person name="Sureshbabu K."/>
            <person name="Batra K."/>
            <person name="Sharma T.R."/>
            <person name="Mohapatra T."/>
            <person name="Singh N.K."/>
            <person name="Messing J."/>
            <person name="Nelson A.B."/>
            <person name="Fuks G."/>
            <person name="Kavchok S."/>
            <person name="Keizer G."/>
            <person name="Linton E."/>
            <person name="Llaca V."/>
            <person name="Song R."/>
            <person name="Tanyolac B."/>
            <person name="Young S."/>
            <person name="Ho-Il K."/>
            <person name="Hahn J.H."/>
            <person name="Sangsakoo G."/>
            <person name="Vanavichit A."/>
            <person name="de Mattos Luiz.A.T."/>
            <person name="Zimmer P.D."/>
            <person name="Malone G."/>
            <person name="Dellagostin O."/>
            <person name="de Oliveira A.C."/>
            <person name="Bevan M."/>
            <person name="Bancroft I."/>
            <person name="Minx P."/>
            <person name="Cordum H."/>
            <person name="Wilson R."/>
            <person name="Cheng Z."/>
            <person name="Jin W."/>
            <person name="Jiang J."/>
            <person name="Leong S.A."/>
            <person name="Iwama H."/>
            <person name="Gojobori T."/>
            <person name="Itoh T."/>
            <person name="Niimura Y."/>
            <person name="Fujii Y."/>
            <person name="Habara T."/>
            <person name="Sakai H."/>
            <person name="Sato Y."/>
            <person name="Wilson G."/>
            <person name="Kumar K."/>
            <person name="McCouch S."/>
            <person name="Juretic N."/>
            <person name="Hoen D."/>
            <person name="Wright S."/>
            <person name="Bruskiewich R."/>
            <person name="Bureau T."/>
            <person name="Miyao A."/>
            <person name="Hirochika H."/>
            <person name="Nishikawa T."/>
            <person name="Kadowaki K."/>
            <person name="Sugiura M."/>
            <person name="Burr B."/>
            <person name="Sasaki T."/>
        </authorList>
    </citation>
    <scope>NUCLEOTIDE SEQUENCE [LARGE SCALE GENOMIC DNA]</scope>
    <source>
        <strain evidence="10">cv. Nipponbare</strain>
    </source>
</reference>
<evidence type="ECO:0000313" key="9">
    <source>
        <dbReference type="EMBL" id="AAV32203.1"/>
    </source>
</evidence>
<dbReference type="EMBL" id="AC084218">
    <property type="protein sequence ID" value="AAV32203.1"/>
    <property type="molecule type" value="Genomic_DNA"/>
</dbReference>
<evidence type="ECO:0000256" key="3">
    <source>
        <dbReference type="ARBA" id="ARBA00022695"/>
    </source>
</evidence>
<evidence type="ECO:0000256" key="5">
    <source>
        <dbReference type="ARBA" id="ARBA00022759"/>
    </source>
</evidence>
<reference evidence="10" key="2">
    <citation type="journal article" date="2008" name="Nucleic Acids Res.">
        <title>The rice annotation project database (RAP-DB): 2008 update.</title>
        <authorList>
            <consortium name="The rice annotation project (RAP)"/>
        </authorList>
    </citation>
    <scope>GENOME REANNOTATION</scope>
    <source>
        <strain evidence="10">cv. Nipponbare</strain>
    </source>
</reference>
<dbReference type="PANTHER" id="PTHR24559:SF452">
    <property type="entry name" value="INTEGRASE CATALYTIC DOMAIN-CONTAINING PROTEIN"/>
    <property type="match status" value="1"/>
</dbReference>
<dbReference type="SUPFAM" id="SSF56672">
    <property type="entry name" value="DNA/RNA polymerases"/>
    <property type="match status" value="1"/>
</dbReference>
<dbReference type="CDD" id="cd00303">
    <property type="entry name" value="retropepsin_like"/>
    <property type="match status" value="1"/>
</dbReference>
<evidence type="ECO:0000256" key="1">
    <source>
        <dbReference type="ARBA" id="ARBA00022670"/>
    </source>
</evidence>
<evidence type="ECO:0000256" key="7">
    <source>
        <dbReference type="ARBA" id="ARBA00022918"/>
    </source>
</evidence>
<evidence type="ECO:0000256" key="2">
    <source>
        <dbReference type="ARBA" id="ARBA00022679"/>
    </source>
</evidence>
<dbReference type="PROSITE" id="PS50878">
    <property type="entry name" value="RT_POL"/>
    <property type="match status" value="1"/>
</dbReference>
<keyword evidence="3" id="KW-0548">Nucleotidyltransferase</keyword>
<proteinExistence type="predicted"/>
<dbReference type="InterPro" id="IPR021109">
    <property type="entry name" value="Peptidase_aspartic_dom_sf"/>
</dbReference>
<dbReference type="CDD" id="cd01647">
    <property type="entry name" value="RT_LTR"/>
    <property type="match status" value="1"/>
</dbReference>
<dbReference type="Gene3D" id="3.30.70.270">
    <property type="match status" value="1"/>
</dbReference>
<dbReference type="GO" id="GO:0003964">
    <property type="term" value="F:RNA-directed DNA polymerase activity"/>
    <property type="evidence" value="ECO:0007669"/>
    <property type="project" value="UniProtKB-KW"/>
</dbReference>
<accession>Q5WMZ8</accession>
<dbReference type="InterPro" id="IPR000477">
    <property type="entry name" value="RT_dom"/>
</dbReference>
<keyword evidence="1" id="KW-0645">Protease</keyword>
<dbReference type="PROSITE" id="PS00141">
    <property type="entry name" value="ASP_PROTEASE"/>
    <property type="match status" value="1"/>
</dbReference>
<evidence type="ECO:0000313" key="10">
    <source>
        <dbReference type="Proteomes" id="UP000000763"/>
    </source>
</evidence>
<dbReference type="Pfam" id="PF08284">
    <property type="entry name" value="RVP_2"/>
    <property type="match status" value="1"/>
</dbReference>
<gene>
    <name evidence="9" type="primary">P0001A07.10</name>
</gene>
<dbReference type="Gene3D" id="3.10.10.10">
    <property type="entry name" value="HIV Type 1 Reverse Transcriptase, subunit A, domain 1"/>
    <property type="match status" value="1"/>
</dbReference>
<protein>
    <recommendedName>
        <fullName evidence="8">Reverse transcriptase domain-containing protein</fullName>
    </recommendedName>
</protein>
<dbReference type="Pfam" id="PF00078">
    <property type="entry name" value="RVT_1"/>
    <property type="match status" value="1"/>
</dbReference>
<dbReference type="SUPFAM" id="SSF50630">
    <property type="entry name" value="Acid proteases"/>
    <property type="match status" value="1"/>
</dbReference>
<dbReference type="GO" id="GO:0004190">
    <property type="term" value="F:aspartic-type endopeptidase activity"/>
    <property type="evidence" value="ECO:0007669"/>
    <property type="project" value="InterPro"/>
</dbReference>
<dbReference type="GO" id="GO:0006508">
    <property type="term" value="P:proteolysis"/>
    <property type="evidence" value="ECO:0007669"/>
    <property type="project" value="UniProtKB-KW"/>
</dbReference>
<dbReference type="InterPro" id="IPR043502">
    <property type="entry name" value="DNA/RNA_pol_sf"/>
</dbReference>
<keyword evidence="2" id="KW-0808">Transferase</keyword>
<dbReference type="Proteomes" id="UP000000763">
    <property type="component" value="Chromosome 5"/>
</dbReference>
<evidence type="ECO:0000256" key="4">
    <source>
        <dbReference type="ARBA" id="ARBA00022722"/>
    </source>
</evidence>
<dbReference type="InterPro" id="IPR001969">
    <property type="entry name" value="Aspartic_peptidase_AS"/>
</dbReference>
<dbReference type="InterPro" id="IPR043128">
    <property type="entry name" value="Rev_trsase/Diguanyl_cyclase"/>
</dbReference>
<feature type="domain" description="Reverse transcriptase" evidence="8">
    <location>
        <begin position="224"/>
        <end position="403"/>
    </location>
</feature>
<dbReference type="PANTHER" id="PTHR24559">
    <property type="entry name" value="TRANSPOSON TY3-I GAG-POL POLYPROTEIN"/>
    <property type="match status" value="1"/>
</dbReference>
<keyword evidence="6" id="KW-0378">Hydrolase</keyword>
<sequence>MVGQIQGLEILILVDSGSSVSFLNSTIADNLKNVQRKPQQISVQVANGNILHCTSAITNCQWSTQGYVFNTTLRVLSLNSYDLILGMDWLTEHSPMTVNWATKQLTVSLKGQFILLQGINSQVSQCNLLLGHQMKQLQARQAVAHLVQLCVSHSNIEQEFIPDSVQQVLQEFSGIFDEPSGLPPSRSFDHTIPLLPGAQPVSVRPYRYTPAQKDEIESEVTEMLDKGIIQPSASPFSSPVLLVKKKDGTWRFCVDYRHLNAITVKNKYPLPIIDELLDELSGAQWFTKLDLRSGYHQIRMNSADEHKTAFRTHHGHFEFKVIPFGLTSAPATFQGVMNSILSSLLRRCVLVFIDNILIYSRSLEEHVKHLRAVFQILARHQLKVKKSKCSFAQQRLSYLGHVISPNGVATDEEKIQAVQMWPTPTSMSRPEIPE</sequence>
<name>Q5WMZ8_ORYSJ</name>
<keyword evidence="5" id="KW-0255">Endonuclease</keyword>
<dbReference type="AlphaFoldDB" id="Q5WMZ8"/>
<organism evidence="9 10">
    <name type="scientific">Oryza sativa subsp. japonica</name>
    <name type="common">Rice</name>
    <dbReference type="NCBI Taxonomy" id="39947"/>
    <lineage>
        <taxon>Eukaryota</taxon>
        <taxon>Viridiplantae</taxon>
        <taxon>Streptophyta</taxon>
        <taxon>Embryophyta</taxon>
        <taxon>Tracheophyta</taxon>
        <taxon>Spermatophyta</taxon>
        <taxon>Magnoliopsida</taxon>
        <taxon>Liliopsida</taxon>
        <taxon>Poales</taxon>
        <taxon>Poaceae</taxon>
        <taxon>BOP clade</taxon>
        <taxon>Oryzoideae</taxon>
        <taxon>Oryzeae</taxon>
        <taxon>Oryzinae</taxon>
        <taxon>Oryza</taxon>
        <taxon>Oryza sativa</taxon>
    </lineage>
</organism>
<dbReference type="FunFam" id="3.10.10.10:FF:000007">
    <property type="entry name" value="Retrovirus-related Pol polyprotein from transposon 17.6-like Protein"/>
    <property type="match status" value="1"/>
</dbReference>
<dbReference type="GO" id="GO:0004519">
    <property type="term" value="F:endonuclease activity"/>
    <property type="evidence" value="ECO:0007669"/>
    <property type="project" value="UniProtKB-KW"/>
</dbReference>